<sequence>MPRYAISDIHGCCKTFRYMVEEELRLQPQDHLYLLGDYIDRGPDSKGVLEYIMSLREKGYQVTTLSGNHEDMLLHARDNAAHRTAWLRISGGETLKSFDAESLDGISPRYWDFLEQLELYVALEDYLLVHAGFDFSLQDPFSDRESMLWIRHFEVDVTVLGNRKIVHGHTPTPLSKMEHSLKTEQRPVINIDGGCTYWAGYGYLTALNLDTLQLHRVRNRET</sequence>
<dbReference type="GO" id="GO:0008803">
    <property type="term" value="F:bis(5'-nucleosyl)-tetraphosphatase (symmetrical) activity"/>
    <property type="evidence" value="ECO:0007669"/>
    <property type="project" value="TreeGrafter"/>
</dbReference>
<organism evidence="2 3">
    <name type="scientific">Rufibacter immobilis</name>
    <dbReference type="NCBI Taxonomy" id="1348778"/>
    <lineage>
        <taxon>Bacteria</taxon>
        <taxon>Pseudomonadati</taxon>
        <taxon>Bacteroidota</taxon>
        <taxon>Cytophagia</taxon>
        <taxon>Cytophagales</taxon>
        <taxon>Hymenobacteraceae</taxon>
        <taxon>Rufibacter</taxon>
    </lineage>
</organism>
<accession>A0A3M9MPQ8</accession>
<gene>
    <name evidence="2" type="ORF">EFA69_15410</name>
</gene>
<dbReference type="Proteomes" id="UP000271010">
    <property type="component" value="Unassembled WGS sequence"/>
</dbReference>
<dbReference type="GO" id="GO:0110154">
    <property type="term" value="P:RNA decapping"/>
    <property type="evidence" value="ECO:0007669"/>
    <property type="project" value="TreeGrafter"/>
</dbReference>
<comment type="caution">
    <text evidence="2">The sequence shown here is derived from an EMBL/GenBank/DDBJ whole genome shotgun (WGS) entry which is preliminary data.</text>
</comment>
<dbReference type="GO" id="GO:0005737">
    <property type="term" value="C:cytoplasm"/>
    <property type="evidence" value="ECO:0007669"/>
    <property type="project" value="TreeGrafter"/>
</dbReference>
<dbReference type="CDD" id="cd00144">
    <property type="entry name" value="MPP_PPP_family"/>
    <property type="match status" value="1"/>
</dbReference>
<feature type="domain" description="Calcineurin-like phosphoesterase" evidence="1">
    <location>
        <begin position="2"/>
        <end position="178"/>
    </location>
</feature>
<dbReference type="InterPro" id="IPR050126">
    <property type="entry name" value="Ap4A_hydrolase"/>
</dbReference>
<dbReference type="GO" id="GO:0016791">
    <property type="term" value="F:phosphatase activity"/>
    <property type="evidence" value="ECO:0007669"/>
    <property type="project" value="TreeGrafter"/>
</dbReference>
<evidence type="ECO:0000313" key="3">
    <source>
        <dbReference type="Proteomes" id="UP000271010"/>
    </source>
</evidence>
<dbReference type="Pfam" id="PF00149">
    <property type="entry name" value="Metallophos"/>
    <property type="match status" value="1"/>
</dbReference>
<dbReference type="EMBL" id="RJJE01000017">
    <property type="protein sequence ID" value="RNI27512.1"/>
    <property type="molecule type" value="Genomic_DNA"/>
</dbReference>
<evidence type="ECO:0000313" key="2">
    <source>
        <dbReference type="EMBL" id="RNI27512.1"/>
    </source>
</evidence>
<name>A0A3M9MPQ8_9BACT</name>
<protein>
    <submittedName>
        <fullName evidence="2">Serine/threonine protein phosphatase</fullName>
    </submittedName>
</protein>
<proteinExistence type="predicted"/>
<keyword evidence="3" id="KW-1185">Reference proteome</keyword>
<dbReference type="Gene3D" id="3.60.21.10">
    <property type="match status" value="1"/>
</dbReference>
<dbReference type="OrthoDB" id="9808081at2"/>
<reference evidence="2 3" key="1">
    <citation type="submission" date="2018-11" db="EMBL/GenBank/DDBJ databases">
        <title>Rufibacter latericius sp. nov., isolated from water in Baiyang Lake.</title>
        <authorList>
            <person name="Yang Y."/>
        </authorList>
    </citation>
    <scope>NUCLEOTIDE SEQUENCE [LARGE SCALE GENOMIC DNA]</scope>
    <source>
        <strain evidence="2 3">MCC P1</strain>
    </source>
</reference>
<dbReference type="InterPro" id="IPR029052">
    <property type="entry name" value="Metallo-depent_PP-like"/>
</dbReference>
<dbReference type="InterPro" id="IPR004843">
    <property type="entry name" value="Calcineurin-like_PHP"/>
</dbReference>
<evidence type="ECO:0000259" key="1">
    <source>
        <dbReference type="Pfam" id="PF00149"/>
    </source>
</evidence>
<dbReference type="SUPFAM" id="SSF56300">
    <property type="entry name" value="Metallo-dependent phosphatases"/>
    <property type="match status" value="1"/>
</dbReference>
<dbReference type="AlphaFoldDB" id="A0A3M9MPQ8"/>
<dbReference type="PANTHER" id="PTHR42850">
    <property type="entry name" value="METALLOPHOSPHOESTERASE"/>
    <property type="match status" value="1"/>
</dbReference>
<dbReference type="PANTHER" id="PTHR42850:SF4">
    <property type="entry name" value="ZINC-DEPENDENT ENDOPOLYPHOSPHATASE"/>
    <property type="match status" value="1"/>
</dbReference>
<dbReference type="RefSeq" id="WP_123133979.1">
    <property type="nucleotide sequence ID" value="NZ_RJJE01000017.1"/>
</dbReference>